<sequence>MNNITAVDCIADSLDVDFFNETSFTVKKTADRRDNKTHKIEFSK</sequence>
<organism evidence="1 2">
    <name type="scientific">Vibrio inusitatus NBRC 102082</name>
    <dbReference type="NCBI Taxonomy" id="1219070"/>
    <lineage>
        <taxon>Bacteria</taxon>
        <taxon>Pseudomonadati</taxon>
        <taxon>Pseudomonadota</taxon>
        <taxon>Gammaproteobacteria</taxon>
        <taxon>Vibrionales</taxon>
        <taxon>Vibrionaceae</taxon>
        <taxon>Vibrio</taxon>
    </lineage>
</organism>
<gene>
    <name evidence="1" type="ORF">VIN01S_24340</name>
</gene>
<proteinExistence type="predicted"/>
<dbReference type="Proteomes" id="UP000318717">
    <property type="component" value="Unassembled WGS sequence"/>
</dbReference>
<accession>A0A4Y3HY41</accession>
<keyword evidence="2" id="KW-1185">Reference proteome</keyword>
<comment type="caution">
    <text evidence="1">The sequence shown here is derived from an EMBL/GenBank/DDBJ whole genome shotgun (WGS) entry which is preliminary data.</text>
</comment>
<evidence type="ECO:0000313" key="1">
    <source>
        <dbReference type="EMBL" id="GEA51630.1"/>
    </source>
</evidence>
<name>A0A4Y3HY41_9VIBR</name>
<reference evidence="1 2" key="1">
    <citation type="submission" date="2019-06" db="EMBL/GenBank/DDBJ databases">
        <title>Whole genome shotgun sequence of Vibrio inusitatus NBRC 102082.</title>
        <authorList>
            <person name="Hosoyama A."/>
            <person name="Uohara A."/>
            <person name="Ohji S."/>
            <person name="Ichikawa N."/>
        </authorList>
    </citation>
    <scope>NUCLEOTIDE SEQUENCE [LARGE SCALE GENOMIC DNA]</scope>
    <source>
        <strain evidence="1 2">NBRC 102082</strain>
    </source>
</reference>
<dbReference type="AlphaFoldDB" id="A0A4Y3HY41"/>
<protein>
    <submittedName>
        <fullName evidence="1">Uncharacterized protein</fullName>
    </submittedName>
</protein>
<dbReference type="EMBL" id="BJLF01000011">
    <property type="protein sequence ID" value="GEA51630.1"/>
    <property type="molecule type" value="Genomic_DNA"/>
</dbReference>
<evidence type="ECO:0000313" key="2">
    <source>
        <dbReference type="Proteomes" id="UP000318717"/>
    </source>
</evidence>